<evidence type="ECO:0000256" key="1">
    <source>
        <dbReference type="ARBA" id="ARBA00004141"/>
    </source>
</evidence>
<dbReference type="PANTHER" id="PTHR21389">
    <property type="entry name" value="P53 INDUCED PROTEIN"/>
    <property type="match status" value="1"/>
</dbReference>
<evidence type="ECO:0000313" key="8">
    <source>
        <dbReference type="Proteomes" id="UP000245207"/>
    </source>
</evidence>
<reference evidence="7 8" key="1">
    <citation type="journal article" date="2018" name="Mol. Plant">
        <title>The genome of Artemisia annua provides insight into the evolution of Asteraceae family and artemisinin biosynthesis.</title>
        <authorList>
            <person name="Shen Q."/>
            <person name="Zhang L."/>
            <person name="Liao Z."/>
            <person name="Wang S."/>
            <person name="Yan T."/>
            <person name="Shi P."/>
            <person name="Liu M."/>
            <person name="Fu X."/>
            <person name="Pan Q."/>
            <person name="Wang Y."/>
            <person name="Lv Z."/>
            <person name="Lu X."/>
            <person name="Zhang F."/>
            <person name="Jiang W."/>
            <person name="Ma Y."/>
            <person name="Chen M."/>
            <person name="Hao X."/>
            <person name="Li L."/>
            <person name="Tang Y."/>
            <person name="Lv G."/>
            <person name="Zhou Y."/>
            <person name="Sun X."/>
            <person name="Brodelius P.E."/>
            <person name="Rose J.K.C."/>
            <person name="Tang K."/>
        </authorList>
    </citation>
    <scope>NUCLEOTIDE SEQUENCE [LARGE SCALE GENOMIC DNA]</scope>
    <source>
        <strain evidence="8">cv. Huhao1</strain>
        <tissue evidence="7">Leaf</tissue>
    </source>
</reference>
<dbReference type="GO" id="GO:0016020">
    <property type="term" value="C:membrane"/>
    <property type="evidence" value="ECO:0007669"/>
    <property type="project" value="UniProtKB-SubCell"/>
</dbReference>
<evidence type="ECO:0000256" key="6">
    <source>
        <dbReference type="SAM" id="Phobius"/>
    </source>
</evidence>
<evidence type="ECO:0000256" key="5">
    <source>
        <dbReference type="SAM" id="MobiDB-lite"/>
    </source>
</evidence>
<dbReference type="AlphaFoldDB" id="A0A2U1PFK3"/>
<comment type="caution">
    <text evidence="7">The sequence shown here is derived from an EMBL/GenBank/DDBJ whole genome shotgun (WGS) entry which is preliminary data.</text>
</comment>
<dbReference type="GO" id="GO:0005783">
    <property type="term" value="C:endoplasmic reticulum"/>
    <property type="evidence" value="ECO:0007669"/>
    <property type="project" value="TreeGrafter"/>
</dbReference>
<dbReference type="InterPro" id="IPR059112">
    <property type="entry name" value="CysZ/EI24"/>
</dbReference>
<evidence type="ECO:0000313" key="7">
    <source>
        <dbReference type="EMBL" id="PWA84536.1"/>
    </source>
</evidence>
<dbReference type="Proteomes" id="UP000245207">
    <property type="component" value="Unassembled WGS sequence"/>
</dbReference>
<feature type="transmembrane region" description="Helical" evidence="6">
    <location>
        <begin position="270"/>
        <end position="289"/>
    </location>
</feature>
<keyword evidence="2 6" id="KW-0812">Transmembrane</keyword>
<feature type="transmembrane region" description="Helical" evidence="6">
    <location>
        <begin position="53"/>
        <end position="80"/>
    </location>
</feature>
<dbReference type="EMBL" id="PKPP01001219">
    <property type="protein sequence ID" value="PWA84536.1"/>
    <property type="molecule type" value="Genomic_DNA"/>
</dbReference>
<dbReference type="STRING" id="35608.A0A2U1PFK3"/>
<protein>
    <submittedName>
        <fullName evidence="7">Etoposide-induced 2.4</fullName>
    </submittedName>
</protein>
<evidence type="ECO:0000256" key="3">
    <source>
        <dbReference type="ARBA" id="ARBA00022989"/>
    </source>
</evidence>
<proteinExistence type="predicted"/>
<gene>
    <name evidence="7" type="ORF">CTI12_AA158010</name>
</gene>
<sequence>MENNDNNIGLMMRRYLKQTSIVWLLGFREACCLHRVVIYCLRSKELMIRTGQCFLLNGFIFLGSIFILRSLIIPTLQWILPSGVVDGYEEQCSSEMPIRLYAFLRLGLLQLIYVLWFYPLYIFSFILSTIWYNDIAQFGLTVTGNGGPTNSSSYSQQEPSTSQNASHVDKPTNIGRVMIGIAEQGYSLLLLTFFFLEVYLTGFVPYIGKALNFLLLSWMYAYYCFEYKWNFSGLSLQKRLEFFESNWAFFAGFGSPCVLAIFFLSPLVSYGTMAVLFPLFVLTAAGSDADSIVNSLKEKWGSEELVGKLPIFYAADKLLMRILSLLPVEPRGQTSNKKAR</sequence>
<feature type="transmembrane region" description="Helical" evidence="6">
    <location>
        <begin position="100"/>
        <end position="123"/>
    </location>
</feature>
<comment type="subcellular location">
    <subcellularLocation>
        <location evidence="1">Membrane</location>
        <topology evidence="1">Multi-pass membrane protein</topology>
    </subcellularLocation>
</comment>
<keyword evidence="8" id="KW-1185">Reference proteome</keyword>
<feature type="region of interest" description="Disordered" evidence="5">
    <location>
        <begin position="149"/>
        <end position="169"/>
    </location>
</feature>
<dbReference type="PANTHER" id="PTHR21389:SF0">
    <property type="entry name" value="ETOPOSIDE-INDUCED PROTEIN 2.4 HOMOLOG"/>
    <property type="match status" value="1"/>
</dbReference>
<keyword evidence="4 6" id="KW-0472">Membrane</keyword>
<accession>A0A2U1PFK3</accession>
<evidence type="ECO:0000256" key="4">
    <source>
        <dbReference type="ARBA" id="ARBA00023136"/>
    </source>
</evidence>
<name>A0A2U1PFK3_ARTAN</name>
<feature type="transmembrane region" description="Helical" evidence="6">
    <location>
        <begin position="177"/>
        <end position="200"/>
    </location>
</feature>
<keyword evidence="3 6" id="KW-1133">Transmembrane helix</keyword>
<feature type="compositionally biased region" description="Low complexity" evidence="5">
    <location>
        <begin position="151"/>
        <end position="163"/>
    </location>
</feature>
<organism evidence="7 8">
    <name type="scientific">Artemisia annua</name>
    <name type="common">Sweet wormwood</name>
    <dbReference type="NCBI Taxonomy" id="35608"/>
    <lineage>
        <taxon>Eukaryota</taxon>
        <taxon>Viridiplantae</taxon>
        <taxon>Streptophyta</taxon>
        <taxon>Embryophyta</taxon>
        <taxon>Tracheophyta</taxon>
        <taxon>Spermatophyta</taxon>
        <taxon>Magnoliopsida</taxon>
        <taxon>eudicotyledons</taxon>
        <taxon>Gunneridae</taxon>
        <taxon>Pentapetalae</taxon>
        <taxon>asterids</taxon>
        <taxon>campanulids</taxon>
        <taxon>Asterales</taxon>
        <taxon>Asteraceae</taxon>
        <taxon>Asteroideae</taxon>
        <taxon>Anthemideae</taxon>
        <taxon>Artemisiinae</taxon>
        <taxon>Artemisia</taxon>
    </lineage>
</organism>
<dbReference type="OrthoDB" id="266518at2759"/>
<dbReference type="GO" id="GO:0016236">
    <property type="term" value="P:macroautophagy"/>
    <property type="evidence" value="ECO:0007669"/>
    <property type="project" value="TreeGrafter"/>
</dbReference>
<dbReference type="Pfam" id="PF07264">
    <property type="entry name" value="EI24"/>
    <property type="match status" value="1"/>
</dbReference>
<evidence type="ECO:0000256" key="2">
    <source>
        <dbReference type="ARBA" id="ARBA00022692"/>
    </source>
</evidence>